<accession>A0AAE1M335</accession>
<evidence type="ECO:0000313" key="2">
    <source>
        <dbReference type="Proteomes" id="UP001273209"/>
    </source>
</evidence>
<dbReference type="EMBL" id="JAWRVG010000031">
    <property type="protein sequence ID" value="KAK4068608.1"/>
    <property type="molecule type" value="Genomic_DNA"/>
</dbReference>
<reference evidence="1" key="1">
    <citation type="submission" date="2023-11" db="EMBL/GenBank/DDBJ databases">
        <title>The genome sequences of three competitors of mushroom-forming fungi.</title>
        <authorList>
            <person name="Beijen E."/>
            <person name="Ohm R.A."/>
        </authorList>
    </citation>
    <scope>NUCLEOTIDE SEQUENCE</scope>
    <source>
        <strain evidence="1">CBS 100526</strain>
    </source>
</reference>
<comment type="caution">
    <text evidence="1">The sequence shown here is derived from an EMBL/GenBank/DDBJ whole genome shotgun (WGS) entry which is preliminary data.</text>
</comment>
<sequence length="311" mass="35610">MTCDSMIAPTDPQMDLQMDPPIDRYAAERRRLKAMSRPFLNDELMRGPPRFRGEDYRQPRLRRCTFDPKTIVFECRLGGGDDGFVWKVRFNGAGPFALKVFWDQVPPREFGSYYPMQRECQNAAVLQMMGAALTNAAVLICERPLGRVDANDNYFAFTEENAIAKLGVSADSETLPEGAKLITEMPRMVECYGWIKFPSDMLEGLSSNMQATHDDPHKVRKLVGSHMDCIAIVYEFIEEGQNSMVKVGKVDNFLWYAGFAYANEPEEKSWRSSVLVDHSEIVHLRGYGWNEEDYMDRSAEQIITDVDYVDY</sequence>
<dbReference type="RefSeq" id="XP_062753832.1">
    <property type="nucleotide sequence ID" value="XM_062901971.1"/>
</dbReference>
<protein>
    <submittedName>
        <fullName evidence="1">Uncharacterized protein</fullName>
    </submittedName>
</protein>
<dbReference type="GeneID" id="87921876"/>
<evidence type="ECO:0000313" key="1">
    <source>
        <dbReference type="EMBL" id="KAK4068608.1"/>
    </source>
</evidence>
<gene>
    <name evidence="1" type="ORF">Triagg1_7256</name>
</gene>
<dbReference type="Proteomes" id="UP001273209">
    <property type="component" value="Unassembled WGS sequence"/>
</dbReference>
<keyword evidence="2" id="KW-1185">Reference proteome</keyword>
<name>A0AAE1M335_9HYPO</name>
<proteinExistence type="predicted"/>
<organism evidence="1 2">
    <name type="scientific">Trichoderma aggressivum f. europaeum</name>
    <dbReference type="NCBI Taxonomy" id="173218"/>
    <lineage>
        <taxon>Eukaryota</taxon>
        <taxon>Fungi</taxon>
        <taxon>Dikarya</taxon>
        <taxon>Ascomycota</taxon>
        <taxon>Pezizomycotina</taxon>
        <taxon>Sordariomycetes</taxon>
        <taxon>Hypocreomycetidae</taxon>
        <taxon>Hypocreales</taxon>
        <taxon>Hypocreaceae</taxon>
        <taxon>Trichoderma</taxon>
    </lineage>
</organism>
<dbReference type="AlphaFoldDB" id="A0AAE1M335"/>